<dbReference type="Gene3D" id="1.10.132.70">
    <property type="match status" value="1"/>
</dbReference>
<sequence>MDKSVESSFQLYQYRISKIKKLTLFDRYCPVMAQNMLSASSTDKDSYVQDLNSNSNAYQVPVTGFVRAVFLKVIPEEFRSCDDNLRVILNADVMKSRSFT</sequence>
<evidence type="ECO:0000313" key="2">
    <source>
        <dbReference type="Proteomes" id="UP000439903"/>
    </source>
</evidence>
<comment type="caution">
    <text evidence="1">The sequence shown here is derived from an EMBL/GenBank/DDBJ whole genome shotgun (WGS) entry which is preliminary data.</text>
</comment>
<dbReference type="OrthoDB" id="289721at2759"/>
<gene>
    <name evidence="1" type="ORF">F8M41_015923</name>
</gene>
<dbReference type="AlphaFoldDB" id="A0A8H4AQ25"/>
<protein>
    <submittedName>
        <fullName evidence="1">Uncharacterized protein</fullName>
    </submittedName>
</protein>
<evidence type="ECO:0000313" key="1">
    <source>
        <dbReference type="EMBL" id="KAF0521133.1"/>
    </source>
</evidence>
<dbReference type="EMBL" id="WTPW01000339">
    <property type="protein sequence ID" value="KAF0521133.1"/>
    <property type="molecule type" value="Genomic_DNA"/>
</dbReference>
<keyword evidence="2" id="KW-1185">Reference proteome</keyword>
<name>A0A8H4AQ25_GIGMA</name>
<proteinExistence type="predicted"/>
<reference evidence="1 2" key="1">
    <citation type="journal article" date="2019" name="Environ. Microbiol.">
        <title>At the nexus of three kingdoms: the genome of the mycorrhizal fungus Gigaspora margarita provides insights into plant, endobacterial and fungal interactions.</title>
        <authorList>
            <person name="Venice F."/>
            <person name="Ghignone S."/>
            <person name="Salvioli di Fossalunga A."/>
            <person name="Amselem J."/>
            <person name="Novero M."/>
            <person name="Xianan X."/>
            <person name="Sedzielewska Toro K."/>
            <person name="Morin E."/>
            <person name="Lipzen A."/>
            <person name="Grigoriev I.V."/>
            <person name="Henrissat B."/>
            <person name="Martin F.M."/>
            <person name="Bonfante P."/>
        </authorList>
    </citation>
    <scope>NUCLEOTIDE SEQUENCE [LARGE SCALE GENOMIC DNA]</scope>
    <source>
        <strain evidence="1 2">BEG34</strain>
    </source>
</reference>
<accession>A0A8H4AQ25</accession>
<organism evidence="1 2">
    <name type="scientific">Gigaspora margarita</name>
    <dbReference type="NCBI Taxonomy" id="4874"/>
    <lineage>
        <taxon>Eukaryota</taxon>
        <taxon>Fungi</taxon>
        <taxon>Fungi incertae sedis</taxon>
        <taxon>Mucoromycota</taxon>
        <taxon>Glomeromycotina</taxon>
        <taxon>Glomeromycetes</taxon>
        <taxon>Diversisporales</taxon>
        <taxon>Gigasporaceae</taxon>
        <taxon>Gigaspora</taxon>
    </lineage>
</organism>
<dbReference type="Proteomes" id="UP000439903">
    <property type="component" value="Unassembled WGS sequence"/>
</dbReference>